<dbReference type="GO" id="GO:0003723">
    <property type="term" value="F:RNA binding"/>
    <property type="evidence" value="ECO:0007669"/>
    <property type="project" value="InterPro"/>
</dbReference>
<reference evidence="5" key="1">
    <citation type="submission" date="2025-08" db="UniProtKB">
        <authorList>
            <consortium name="RefSeq"/>
        </authorList>
    </citation>
    <scope>IDENTIFICATION</scope>
</reference>
<dbReference type="AlphaFoldDB" id="A0A6I9RHC5"/>
<dbReference type="InterPro" id="IPR002885">
    <property type="entry name" value="PPR_rpt"/>
</dbReference>
<evidence type="ECO:0000313" key="5">
    <source>
        <dbReference type="RefSeq" id="XP_010926266.1"/>
    </source>
</evidence>
<dbReference type="Proteomes" id="UP000504607">
    <property type="component" value="Chromosome 7"/>
</dbReference>
<dbReference type="Pfam" id="PF13041">
    <property type="entry name" value="PPR_2"/>
    <property type="match status" value="2"/>
</dbReference>
<dbReference type="InParanoid" id="A0A6I9RHC5"/>
<organism evidence="4 5">
    <name type="scientific">Elaeis guineensis var. tenera</name>
    <name type="common">Oil palm</name>
    <dbReference type="NCBI Taxonomy" id="51953"/>
    <lineage>
        <taxon>Eukaryota</taxon>
        <taxon>Viridiplantae</taxon>
        <taxon>Streptophyta</taxon>
        <taxon>Embryophyta</taxon>
        <taxon>Tracheophyta</taxon>
        <taxon>Spermatophyta</taxon>
        <taxon>Magnoliopsida</taxon>
        <taxon>Liliopsida</taxon>
        <taxon>Arecaceae</taxon>
        <taxon>Arecoideae</taxon>
        <taxon>Cocoseae</taxon>
        <taxon>Elaeidinae</taxon>
        <taxon>Elaeis</taxon>
    </lineage>
</organism>
<comment type="similarity">
    <text evidence="2">Belongs to the PPR family. PCMP-E subfamily.</text>
</comment>
<dbReference type="OrthoDB" id="185373at2759"/>
<protein>
    <submittedName>
        <fullName evidence="5">Pentatricopeptide repeat-containing protein At1g62260, mitochondrial</fullName>
    </submittedName>
</protein>
<dbReference type="PANTHER" id="PTHR47926">
    <property type="entry name" value="PENTATRICOPEPTIDE REPEAT-CONTAINING PROTEIN"/>
    <property type="match status" value="1"/>
</dbReference>
<feature type="repeat" description="PPR" evidence="3">
    <location>
        <begin position="334"/>
        <end position="364"/>
    </location>
</feature>
<dbReference type="GO" id="GO:0009451">
    <property type="term" value="P:RNA modification"/>
    <property type="evidence" value="ECO:0007669"/>
    <property type="project" value="InterPro"/>
</dbReference>
<feature type="repeat" description="PPR" evidence="3">
    <location>
        <begin position="466"/>
        <end position="500"/>
    </location>
</feature>
<dbReference type="PROSITE" id="PS51375">
    <property type="entry name" value="PPR"/>
    <property type="match status" value="7"/>
</dbReference>
<dbReference type="Gene3D" id="1.25.40.10">
    <property type="entry name" value="Tetratricopeptide repeat domain"/>
    <property type="match status" value="6"/>
</dbReference>
<dbReference type="RefSeq" id="XP_010926266.1">
    <property type="nucleotide sequence ID" value="XM_010927964.2"/>
</dbReference>
<keyword evidence="4" id="KW-1185">Reference proteome</keyword>
<keyword evidence="1" id="KW-0677">Repeat</keyword>
<dbReference type="Pfam" id="PF20430">
    <property type="entry name" value="Eplus_motif"/>
    <property type="match status" value="1"/>
</dbReference>
<accession>A0A6I9RHC5</accession>
<name>A0A6I9RHC5_ELAGV</name>
<feature type="repeat" description="PPR" evidence="3">
    <location>
        <begin position="218"/>
        <end position="252"/>
    </location>
</feature>
<dbReference type="PANTHER" id="PTHR47926:SF468">
    <property type="entry name" value="PENTATRICOPEPTIDE REPEAT-CONTAINING PROTEIN"/>
    <property type="match status" value="1"/>
</dbReference>
<feature type="repeat" description="PPR" evidence="3">
    <location>
        <begin position="55"/>
        <end position="89"/>
    </location>
</feature>
<dbReference type="Pfam" id="PF20431">
    <property type="entry name" value="E_motif"/>
    <property type="match status" value="1"/>
</dbReference>
<feature type="repeat" description="PPR" evidence="3">
    <location>
        <begin position="272"/>
        <end position="306"/>
    </location>
</feature>
<evidence type="ECO:0000256" key="3">
    <source>
        <dbReference type="PROSITE-ProRule" id="PRU00708"/>
    </source>
</evidence>
<dbReference type="GO" id="GO:0048731">
    <property type="term" value="P:system development"/>
    <property type="evidence" value="ECO:0007669"/>
    <property type="project" value="UniProtKB-ARBA"/>
</dbReference>
<feature type="repeat" description="PPR" evidence="3">
    <location>
        <begin position="120"/>
        <end position="154"/>
    </location>
</feature>
<feature type="repeat" description="PPR" evidence="3">
    <location>
        <begin position="365"/>
        <end position="399"/>
    </location>
</feature>
<dbReference type="SUPFAM" id="SSF81901">
    <property type="entry name" value="HCP-like"/>
    <property type="match status" value="1"/>
</dbReference>
<dbReference type="InterPro" id="IPR046960">
    <property type="entry name" value="PPR_At4g14850-like_plant"/>
</dbReference>
<proteinExistence type="inferred from homology"/>
<gene>
    <name evidence="5" type="primary">LOC105048611</name>
</gene>
<dbReference type="FunFam" id="1.25.40.10:FF:000280">
    <property type="entry name" value="Pentatricopeptide repeat-containing protein"/>
    <property type="match status" value="1"/>
</dbReference>
<evidence type="ECO:0000313" key="4">
    <source>
        <dbReference type="Proteomes" id="UP000504607"/>
    </source>
</evidence>
<dbReference type="InterPro" id="IPR046849">
    <property type="entry name" value="E2_motif"/>
</dbReference>
<evidence type="ECO:0000256" key="1">
    <source>
        <dbReference type="ARBA" id="ARBA00022737"/>
    </source>
</evidence>
<evidence type="ECO:0000256" key="2">
    <source>
        <dbReference type="ARBA" id="ARBA00061659"/>
    </source>
</evidence>
<dbReference type="InterPro" id="IPR046848">
    <property type="entry name" value="E_motif"/>
</dbReference>
<dbReference type="FunFam" id="1.25.40.10:FF:000031">
    <property type="entry name" value="Pentatricopeptide repeat-containing protein mitochondrial"/>
    <property type="match status" value="1"/>
</dbReference>
<sequence length="683" mass="77524">MRRWMHFAARCAIATARSDNNPILLRRQNQALSKLIQSGRLHEAQQFFDALLHRNVITWNSMLGGYVRHRELALARRLFDEMPQRDVVSYNSMLSGYALSRDGGELKEGRRLFDQMPLKDTVSWNTMISGYARNGRMDEAMHLFDTMPEKNVISWNTMITGFLGVGDVRRATELFERMPVRDAASLNALVSGLIRNGRLEEAEEILIQSGTINKIEGAVDAYNTMIAGYGQRGKVEEARRLFDLIPYQPYQERKGGEEIKKTRRCLKCFERNVVSWNSMIMCYVKAGDLCSARALFDEMPERDLFSWNTMITGYVQAQEMKEARSLFQELPDPDARSWNLMICGFTQKGEVEQAREVFDRMPQKSTVSWNTMIAGYEQNGDYEGAIELFSKMRVVGEKPDRHTVSSVLSACAGLATLHLGTQVHQLITKTIVADIPINNALITMYARCGKLMDAKAIFDGMEMQRDVVSWNAMIGGYAQHGLASEALELFEDMKRRKTRPTHITFTAVLNACGHAGLVDEGSREFDSMVHEFDIVPRVEHYASLVDLIGRHGQLEDAVQVINNMTVPPDKAVWGALLGACRVHNNVELAQVAAKALVEIEPESSAPYVLLYNMHADEGRWDDAIKLREMMDKHRVLKQPGYSWIEMHDNVHIFVSGDRSHPLSNEIYSLLESSNRVIRDLQLN</sequence>
<dbReference type="NCBIfam" id="TIGR00756">
    <property type="entry name" value="PPR"/>
    <property type="match status" value="9"/>
</dbReference>
<dbReference type="Pfam" id="PF01535">
    <property type="entry name" value="PPR"/>
    <property type="match status" value="10"/>
</dbReference>
<dbReference type="FunFam" id="1.25.40.10:FF:000125">
    <property type="entry name" value="Pentatricopeptide repeat-containing protein"/>
    <property type="match status" value="2"/>
</dbReference>
<dbReference type="InterPro" id="IPR011990">
    <property type="entry name" value="TPR-like_helical_dom_sf"/>
</dbReference>